<protein>
    <submittedName>
        <fullName evidence="3">Uncharacterized protein</fullName>
    </submittedName>
</protein>
<keyword evidence="2" id="KW-0472">Membrane</keyword>
<feature type="transmembrane region" description="Helical" evidence="2">
    <location>
        <begin position="94"/>
        <end position="111"/>
    </location>
</feature>
<proteinExistence type="predicted"/>
<comment type="caution">
    <text evidence="3">The sequence shown here is derived from an EMBL/GenBank/DDBJ whole genome shotgun (WGS) entry which is preliminary data.</text>
</comment>
<gene>
    <name evidence="3" type="ORF">RS86_01856</name>
</gene>
<feature type="transmembrane region" description="Helical" evidence="2">
    <location>
        <begin position="69"/>
        <end position="88"/>
    </location>
</feature>
<dbReference type="EMBL" id="JYIX01000034">
    <property type="protein sequence ID" value="KJL33197.1"/>
    <property type="molecule type" value="Genomic_DNA"/>
</dbReference>
<dbReference type="RefSeq" id="WP_045271953.1">
    <property type="nucleotide sequence ID" value="NZ_JYIX01000034.1"/>
</dbReference>
<feature type="compositionally biased region" description="Low complexity" evidence="1">
    <location>
        <begin position="134"/>
        <end position="161"/>
    </location>
</feature>
<evidence type="ECO:0000256" key="1">
    <source>
        <dbReference type="SAM" id="MobiDB-lite"/>
    </source>
</evidence>
<keyword evidence="2" id="KW-0812">Transmembrane</keyword>
<organism evidence="3 4">
    <name type="scientific">Microbacterium azadirachtae</name>
    <dbReference type="NCBI Taxonomy" id="582680"/>
    <lineage>
        <taxon>Bacteria</taxon>
        <taxon>Bacillati</taxon>
        <taxon>Actinomycetota</taxon>
        <taxon>Actinomycetes</taxon>
        <taxon>Micrococcales</taxon>
        <taxon>Microbacteriaceae</taxon>
        <taxon>Microbacterium</taxon>
    </lineage>
</organism>
<evidence type="ECO:0000256" key="2">
    <source>
        <dbReference type="SAM" id="Phobius"/>
    </source>
</evidence>
<feature type="transmembrane region" description="Helical" evidence="2">
    <location>
        <begin position="5"/>
        <end position="24"/>
    </location>
</feature>
<dbReference type="AlphaFoldDB" id="A0A0F0LJ30"/>
<dbReference type="PATRIC" id="fig|582680.6.peg.1919"/>
<accession>A0A0F0LJ30</accession>
<reference evidence="3 4" key="1">
    <citation type="submission" date="2015-02" db="EMBL/GenBank/DDBJ databases">
        <title>Draft genome sequences of ten Microbacterium spp. with emphasis on heavy metal contaminated environments.</title>
        <authorList>
            <person name="Corretto E."/>
        </authorList>
    </citation>
    <scope>NUCLEOTIDE SEQUENCE [LARGE SCALE GENOMIC DNA]</scope>
    <source>
        <strain evidence="3 4">ARN176</strain>
    </source>
</reference>
<evidence type="ECO:0000313" key="4">
    <source>
        <dbReference type="Proteomes" id="UP000033740"/>
    </source>
</evidence>
<dbReference type="Proteomes" id="UP000033740">
    <property type="component" value="Unassembled WGS sequence"/>
</dbReference>
<evidence type="ECO:0000313" key="3">
    <source>
        <dbReference type="EMBL" id="KJL33197.1"/>
    </source>
</evidence>
<keyword evidence="4" id="KW-1185">Reference proteome</keyword>
<keyword evidence="2" id="KW-1133">Transmembrane helix</keyword>
<feature type="region of interest" description="Disordered" evidence="1">
    <location>
        <begin position="133"/>
        <end position="182"/>
    </location>
</feature>
<sequence length="182" mass="19417">MKNLIVRFASLYVFNVVVLLVIGWLTPAKVGLHALWASVILTLATLLLKPMLKKAATSLSAGGTKVVQYLAVFVVEFLIWLLTVWLSGVRAGNVWGWILPPVILLIGWVVYDQIDDALSRKAGELYDAAGAKISGSRRGSASPASSAPSASSTASSPATAAGREELKDGLTPEQRRMLDELG</sequence>
<name>A0A0F0LJ30_9MICO</name>
<feature type="transmembrane region" description="Helical" evidence="2">
    <location>
        <begin position="30"/>
        <end position="48"/>
    </location>
</feature>
<feature type="compositionally biased region" description="Basic and acidic residues" evidence="1">
    <location>
        <begin position="162"/>
        <end position="182"/>
    </location>
</feature>